<name>A0A3P3YIP9_PLABS</name>
<feature type="transmembrane region" description="Helical" evidence="5">
    <location>
        <begin position="112"/>
        <end position="131"/>
    </location>
</feature>
<dbReference type="GO" id="GO:0015095">
    <property type="term" value="F:magnesium ion transmembrane transporter activity"/>
    <property type="evidence" value="ECO:0007669"/>
    <property type="project" value="InterPro"/>
</dbReference>
<dbReference type="InterPro" id="IPR008521">
    <property type="entry name" value="Mg_trans_NIPA"/>
</dbReference>
<evidence type="ECO:0000256" key="2">
    <source>
        <dbReference type="ARBA" id="ARBA00022692"/>
    </source>
</evidence>
<dbReference type="PANTHER" id="PTHR12570:SF9">
    <property type="entry name" value="MAGNESIUM TRANSPORTER NIPA8-RELATED"/>
    <property type="match status" value="1"/>
</dbReference>
<feature type="transmembrane region" description="Helical" evidence="5">
    <location>
        <begin position="260"/>
        <end position="279"/>
    </location>
</feature>
<geneLocation type="mitochondrion" evidence="6"/>
<feature type="transmembrane region" description="Helical" evidence="5">
    <location>
        <begin position="220"/>
        <end position="240"/>
    </location>
</feature>
<comment type="subcellular location">
    <subcellularLocation>
        <location evidence="1">Membrane</location>
        <topology evidence="1">Multi-pass membrane protein</topology>
    </subcellularLocation>
</comment>
<evidence type="ECO:0000256" key="1">
    <source>
        <dbReference type="ARBA" id="ARBA00004141"/>
    </source>
</evidence>
<gene>
    <name evidence="6" type="ORF">PLBR_LOCUS7229</name>
</gene>
<dbReference type="InterPro" id="IPR037185">
    <property type="entry name" value="EmrE-like"/>
</dbReference>
<evidence type="ECO:0000256" key="5">
    <source>
        <dbReference type="SAM" id="Phobius"/>
    </source>
</evidence>
<dbReference type="EMBL" id="OVEO01000013">
    <property type="protein sequence ID" value="SPR00014.1"/>
    <property type="molecule type" value="Genomic_DNA"/>
</dbReference>
<reference evidence="6 7" key="1">
    <citation type="submission" date="2018-03" db="EMBL/GenBank/DDBJ databases">
        <authorList>
            <person name="Fogelqvist J."/>
        </authorList>
    </citation>
    <scope>NUCLEOTIDE SEQUENCE [LARGE SCALE GENOMIC DNA]</scope>
</reference>
<feature type="transmembrane region" description="Helical" evidence="5">
    <location>
        <begin position="401"/>
        <end position="420"/>
    </location>
</feature>
<evidence type="ECO:0000256" key="4">
    <source>
        <dbReference type="ARBA" id="ARBA00023136"/>
    </source>
</evidence>
<dbReference type="Proteomes" id="UP000290189">
    <property type="component" value="Unassembled WGS sequence"/>
</dbReference>
<feature type="transmembrane region" description="Helical" evidence="5">
    <location>
        <begin position="192"/>
        <end position="213"/>
    </location>
</feature>
<dbReference type="Pfam" id="PF05653">
    <property type="entry name" value="Mg_trans_NIPA"/>
    <property type="match status" value="1"/>
</dbReference>
<feature type="transmembrane region" description="Helical" evidence="5">
    <location>
        <begin position="166"/>
        <end position="186"/>
    </location>
</feature>
<accession>A0A3P3YIP9</accession>
<organism evidence="6 7">
    <name type="scientific">Plasmodiophora brassicae</name>
    <name type="common">Clubroot disease agent</name>
    <dbReference type="NCBI Taxonomy" id="37360"/>
    <lineage>
        <taxon>Eukaryota</taxon>
        <taxon>Sar</taxon>
        <taxon>Rhizaria</taxon>
        <taxon>Endomyxa</taxon>
        <taxon>Phytomyxea</taxon>
        <taxon>Plasmodiophorida</taxon>
        <taxon>Plasmodiophoridae</taxon>
        <taxon>Plasmodiophora</taxon>
    </lineage>
</organism>
<dbReference type="AlphaFoldDB" id="A0A3P3YIP9"/>
<keyword evidence="2 5" id="KW-0812">Transmembrane</keyword>
<feature type="transmembrane region" description="Helical" evidence="5">
    <location>
        <begin position="299"/>
        <end position="325"/>
    </location>
</feature>
<proteinExistence type="predicted"/>
<dbReference type="GO" id="GO:0016020">
    <property type="term" value="C:membrane"/>
    <property type="evidence" value="ECO:0007669"/>
    <property type="project" value="UniProtKB-SubCell"/>
</dbReference>
<dbReference type="SUPFAM" id="SSF103481">
    <property type="entry name" value="Multidrug resistance efflux transporter EmrE"/>
    <property type="match status" value="1"/>
</dbReference>
<evidence type="ECO:0000256" key="3">
    <source>
        <dbReference type="ARBA" id="ARBA00022989"/>
    </source>
</evidence>
<evidence type="ECO:0000313" key="6">
    <source>
        <dbReference type="EMBL" id="SPR00014.1"/>
    </source>
</evidence>
<feature type="transmembrane region" description="Helical" evidence="5">
    <location>
        <begin position="367"/>
        <end position="389"/>
    </location>
</feature>
<keyword evidence="3 5" id="KW-1133">Transmembrane helix</keyword>
<dbReference type="PANTHER" id="PTHR12570">
    <property type="match status" value="1"/>
</dbReference>
<keyword evidence="4 5" id="KW-0472">Membrane</keyword>
<sequence>MGIVSPPSDIGVGAYVPGGPARPDARVALWRPNAERCDLRAGRSSKSTHCAPPVPRADRFPRDTAALHRDGINGWRRARRESLTEPSTPAVACPVWAAFVAMSIVAPSSLTLAGVGLALMASCISPVGISLQKLSHSRHAAGRADTAVAADLLQRSAHSTRYYRQGLWLVGMGLVAAASLLDFLALGIAPQIIVAPTGTLALVFNIFCARFILGEPITSIEIISTVVTFAGTIIAVIAARTTNVERTVSELLRLYLTYNFFGYAFTILLGIGILARVSVVQRRLRKQSSAKYNARTLRFSLSALSGIIGSCNVLFAKCLASLLFACIEERSASMFATLWPYCIAAGLCTSVFFQFKVLNSALKLFNAAHVVPVFQLCWLLGSVISGMVFFQEYAFFTTARLMVFLLGLAITIGGVVLLSISRTGQTSVGHPASAA</sequence>
<protein>
    <submittedName>
        <fullName evidence="6">Uncharacterized protein</fullName>
    </submittedName>
</protein>
<evidence type="ECO:0000313" key="7">
    <source>
        <dbReference type="Proteomes" id="UP000290189"/>
    </source>
</evidence>
<feature type="transmembrane region" description="Helical" evidence="5">
    <location>
        <begin position="337"/>
        <end position="355"/>
    </location>
</feature>
<keyword evidence="6" id="KW-0496">Mitochondrion</keyword>